<protein>
    <submittedName>
        <fullName evidence="2">DUF1937 family protein</fullName>
    </submittedName>
</protein>
<dbReference type="RefSeq" id="WP_213891386.1">
    <property type="nucleotide sequence ID" value="NZ_JAGFNU010000025.1"/>
</dbReference>
<evidence type="ECO:0000259" key="1">
    <source>
        <dbReference type="Pfam" id="PF09152"/>
    </source>
</evidence>
<dbReference type="InterPro" id="IPR015235">
    <property type="entry name" value="DUF1937"/>
</dbReference>
<dbReference type="SUPFAM" id="SSF52309">
    <property type="entry name" value="N-(deoxy)ribosyltransferase-like"/>
    <property type="match status" value="1"/>
</dbReference>
<accession>A0ABV5JGJ3</accession>
<organism evidence="2 3">
    <name type="scientific">Pseudohalocynthiibacter aestuariivivens</name>
    <dbReference type="NCBI Taxonomy" id="1591409"/>
    <lineage>
        <taxon>Bacteria</taxon>
        <taxon>Pseudomonadati</taxon>
        <taxon>Pseudomonadota</taxon>
        <taxon>Alphaproteobacteria</taxon>
        <taxon>Rhodobacterales</taxon>
        <taxon>Paracoccaceae</taxon>
        <taxon>Pseudohalocynthiibacter</taxon>
    </lineage>
</organism>
<sequence length="172" mass="18663">MNAAPDFPATSDWAGLKADFADSSLLSVDCLLMDALLKCRGRLVYLATPYSRISLNLDGEWCPVRSDAAAFLAAKWAAHCAVNGITAISPIVHAVQMVNADIAGAIDPLADAFWSKWCQPLLENSDAVFVPAMEGWDKSIGVWREVCWAVERNAPVFLIKKDSEYGGGIWTS</sequence>
<evidence type="ECO:0000313" key="2">
    <source>
        <dbReference type="EMBL" id="MFB9232592.1"/>
    </source>
</evidence>
<name>A0ABV5JGJ3_9RHOB</name>
<reference evidence="2 3" key="1">
    <citation type="submission" date="2024-09" db="EMBL/GenBank/DDBJ databases">
        <authorList>
            <person name="Sun Q."/>
            <person name="Mori K."/>
        </authorList>
    </citation>
    <scope>NUCLEOTIDE SEQUENCE [LARGE SCALE GENOMIC DNA]</scope>
    <source>
        <strain evidence="2 3">CECT 8726</strain>
    </source>
</reference>
<feature type="domain" description="DUF1937" evidence="1">
    <location>
        <begin position="42"/>
        <end position="159"/>
    </location>
</feature>
<dbReference type="Proteomes" id="UP001589683">
    <property type="component" value="Unassembled WGS sequence"/>
</dbReference>
<proteinExistence type="predicted"/>
<evidence type="ECO:0000313" key="3">
    <source>
        <dbReference type="Proteomes" id="UP001589683"/>
    </source>
</evidence>
<dbReference type="Pfam" id="PF09152">
    <property type="entry name" value="DUF1937"/>
    <property type="match status" value="1"/>
</dbReference>
<gene>
    <name evidence="2" type="ORF">ACFFUT_12425</name>
</gene>
<comment type="caution">
    <text evidence="2">The sequence shown here is derived from an EMBL/GenBank/DDBJ whole genome shotgun (WGS) entry which is preliminary data.</text>
</comment>
<dbReference type="Gene3D" id="3.40.50.10400">
    <property type="entry name" value="Hypothetical protein PA1492"/>
    <property type="match status" value="1"/>
</dbReference>
<keyword evidence="3" id="KW-1185">Reference proteome</keyword>
<dbReference type="EMBL" id="JBHMEA010000040">
    <property type="protein sequence ID" value="MFB9232592.1"/>
    <property type="molecule type" value="Genomic_DNA"/>
</dbReference>